<dbReference type="EMBL" id="JAGKSP010000001">
    <property type="protein sequence ID" value="MBP3962010.1"/>
    <property type="molecule type" value="Genomic_DNA"/>
</dbReference>
<gene>
    <name evidence="1" type="ORF">I8J30_04745</name>
</gene>
<reference evidence="1 2" key="1">
    <citation type="submission" date="2021-04" db="EMBL/GenBank/DDBJ databases">
        <title>Paenibacillus sp. DLE-14 whole genome sequence.</title>
        <authorList>
            <person name="Ham Y.J."/>
        </authorList>
    </citation>
    <scope>NUCLEOTIDE SEQUENCE [LARGE SCALE GENOMIC DNA]</scope>
    <source>
        <strain evidence="1 2">DLE-14</strain>
    </source>
</reference>
<organism evidence="1 2">
    <name type="scientific">Paenibacillus lignilyticus</name>
    <dbReference type="NCBI Taxonomy" id="1172615"/>
    <lineage>
        <taxon>Bacteria</taxon>
        <taxon>Bacillati</taxon>
        <taxon>Bacillota</taxon>
        <taxon>Bacilli</taxon>
        <taxon>Bacillales</taxon>
        <taxon>Paenibacillaceae</taxon>
        <taxon>Paenibacillus</taxon>
    </lineage>
</organism>
<evidence type="ECO:0000313" key="2">
    <source>
        <dbReference type="Proteomes" id="UP000673394"/>
    </source>
</evidence>
<protein>
    <submittedName>
        <fullName evidence="1">Uncharacterized protein</fullName>
    </submittedName>
</protein>
<name>A0ABS5C858_9BACL</name>
<accession>A0ABS5C858</accession>
<comment type="caution">
    <text evidence="1">The sequence shown here is derived from an EMBL/GenBank/DDBJ whole genome shotgun (WGS) entry which is preliminary data.</text>
</comment>
<dbReference type="RefSeq" id="WP_210655829.1">
    <property type="nucleotide sequence ID" value="NZ_JAGKSP010000001.1"/>
</dbReference>
<proteinExistence type="predicted"/>
<evidence type="ECO:0000313" key="1">
    <source>
        <dbReference type="EMBL" id="MBP3962010.1"/>
    </source>
</evidence>
<dbReference type="Proteomes" id="UP000673394">
    <property type="component" value="Unassembled WGS sequence"/>
</dbReference>
<sequence>MNWSLKEREVRIELLASLSRSQQAVARILNSVAAEAERAPGLAEAIQRNMKRLEAMQLTLTTMVSAMESSQSQRRCRVSRSAKPWLSAVVQVGSHPIRKGKGGTGK</sequence>
<keyword evidence="2" id="KW-1185">Reference proteome</keyword>